<dbReference type="InterPro" id="IPR053134">
    <property type="entry name" value="RNA-dir_DNA_polymerase"/>
</dbReference>
<accession>A0AAV8TI82</accession>
<dbReference type="InterPro" id="IPR021109">
    <property type="entry name" value="Peptidase_aspartic_dom_sf"/>
</dbReference>
<dbReference type="SUPFAM" id="SSF56672">
    <property type="entry name" value="DNA/RNA polymerases"/>
    <property type="match status" value="1"/>
</dbReference>
<dbReference type="InterPro" id="IPR043128">
    <property type="entry name" value="Rev_trsase/Diguanyl_cyclase"/>
</dbReference>
<feature type="region of interest" description="Disordered" evidence="1">
    <location>
        <begin position="152"/>
        <end position="171"/>
    </location>
</feature>
<dbReference type="Gene3D" id="2.40.70.10">
    <property type="entry name" value="Acid Proteases"/>
    <property type="match status" value="1"/>
</dbReference>
<organism evidence="3 4">
    <name type="scientific">Erythroxylum novogranatense</name>
    <dbReference type="NCBI Taxonomy" id="1862640"/>
    <lineage>
        <taxon>Eukaryota</taxon>
        <taxon>Viridiplantae</taxon>
        <taxon>Streptophyta</taxon>
        <taxon>Embryophyta</taxon>
        <taxon>Tracheophyta</taxon>
        <taxon>Spermatophyta</taxon>
        <taxon>Magnoliopsida</taxon>
        <taxon>eudicotyledons</taxon>
        <taxon>Gunneridae</taxon>
        <taxon>Pentapetalae</taxon>
        <taxon>rosids</taxon>
        <taxon>fabids</taxon>
        <taxon>Malpighiales</taxon>
        <taxon>Erythroxylaceae</taxon>
        <taxon>Erythroxylum</taxon>
    </lineage>
</organism>
<dbReference type="Pfam" id="PF08284">
    <property type="entry name" value="RVP_2"/>
    <property type="match status" value="1"/>
</dbReference>
<evidence type="ECO:0000256" key="1">
    <source>
        <dbReference type="SAM" id="MobiDB-lite"/>
    </source>
</evidence>
<name>A0AAV8TI82_9ROSI</name>
<dbReference type="Pfam" id="PF00078">
    <property type="entry name" value="RVT_1"/>
    <property type="match status" value="1"/>
</dbReference>
<proteinExistence type="predicted"/>
<dbReference type="PROSITE" id="PS50878">
    <property type="entry name" value="RT_POL"/>
    <property type="match status" value="1"/>
</dbReference>
<dbReference type="Gene3D" id="3.30.70.270">
    <property type="match status" value="1"/>
</dbReference>
<protein>
    <recommendedName>
        <fullName evidence="2">Reverse transcriptase domain-containing protein</fullName>
    </recommendedName>
</protein>
<feature type="domain" description="Reverse transcriptase" evidence="2">
    <location>
        <begin position="373"/>
        <end position="553"/>
    </location>
</feature>
<evidence type="ECO:0000313" key="4">
    <source>
        <dbReference type="Proteomes" id="UP001159364"/>
    </source>
</evidence>
<dbReference type="InterPro" id="IPR000477">
    <property type="entry name" value="RT_dom"/>
</dbReference>
<dbReference type="Pfam" id="PF03732">
    <property type="entry name" value="Retrotrans_gag"/>
    <property type="match status" value="1"/>
</dbReference>
<dbReference type="AlphaFoldDB" id="A0AAV8TI82"/>
<dbReference type="EMBL" id="JAIWQS010000005">
    <property type="protein sequence ID" value="KAJ8766111.1"/>
    <property type="molecule type" value="Genomic_DNA"/>
</dbReference>
<gene>
    <name evidence="3" type="ORF">K2173_020627</name>
</gene>
<keyword evidence="4" id="KW-1185">Reference proteome</keyword>
<dbReference type="InterPro" id="IPR005162">
    <property type="entry name" value="Retrotrans_gag_dom"/>
</dbReference>
<evidence type="ECO:0000259" key="2">
    <source>
        <dbReference type="PROSITE" id="PS50878"/>
    </source>
</evidence>
<dbReference type="InterPro" id="IPR043502">
    <property type="entry name" value="DNA/RNA_pol_sf"/>
</dbReference>
<dbReference type="CDD" id="cd01647">
    <property type="entry name" value="RT_LTR"/>
    <property type="match status" value="1"/>
</dbReference>
<dbReference type="Proteomes" id="UP001159364">
    <property type="component" value="Linkage Group LG05"/>
</dbReference>
<dbReference type="SUPFAM" id="SSF50630">
    <property type="entry name" value="Acid proteases"/>
    <property type="match status" value="1"/>
</dbReference>
<evidence type="ECO:0000313" key="3">
    <source>
        <dbReference type="EMBL" id="KAJ8766111.1"/>
    </source>
</evidence>
<sequence>MQLLDDFSDPNWDEFSQQCNLRFGPPIRSNKLGELAKLRQTGTVADYQNKFEALVSRASTLTQHQKIQLYLSGLQDSIAVEVELQHPKDLVNAMSMSRLYERKLFPRSSPVKDTRRHTFTSDFRLCFNCYEQFVRGHQCKKLFWIDLEESDEAGDTPSDHDPDQPEISLNTITGIRGPQSMRLYGNWKGGQVLILIDSGSTHSFVSATKVEDLQAEVNEKNGLKVNVANGEQLTSPGICKGIPILLESISFMVDLFVLPLTDFDVVLGVNWLRTLGPILWDFTIMKLQGMTSSCSTSQSALNSLLGSSDSNIQLQKLLAEFAPLFDAPTGLPPSRACDHRIPLEPGAKPVVVRPYRYPHGQKDEIEKQCAAMLKQGIIRPSRSPFSSPVILVPKADGSWRLCVDYRELNAKTIKDKFPIPVIDKLLEELGGANFFTKLDLLSGYFQVGMHPADVGKTAFRTHHVHFEFLVMPFDLSNAPSTFQALMNEVFQPFLRKFVLVFFDDILVFNQSWAEHLHHLRLNGFSWTDESVAAFEKLKSAMTSTPILVLPNLN</sequence>
<dbReference type="PANTHER" id="PTHR24559:SF452">
    <property type="entry name" value="INTEGRASE CATALYTIC DOMAIN-CONTAINING PROTEIN"/>
    <property type="match status" value="1"/>
</dbReference>
<dbReference type="PANTHER" id="PTHR24559">
    <property type="entry name" value="TRANSPOSON TY3-I GAG-POL POLYPROTEIN"/>
    <property type="match status" value="1"/>
</dbReference>
<reference evidence="3 4" key="1">
    <citation type="submission" date="2021-09" db="EMBL/GenBank/DDBJ databases">
        <title>Genomic insights and catalytic innovation underlie evolution of tropane alkaloids biosynthesis.</title>
        <authorList>
            <person name="Wang Y.-J."/>
            <person name="Tian T."/>
            <person name="Huang J.-P."/>
            <person name="Huang S.-X."/>
        </authorList>
    </citation>
    <scope>NUCLEOTIDE SEQUENCE [LARGE SCALE GENOMIC DNA]</scope>
    <source>
        <strain evidence="3">KIB-2018</strain>
        <tissue evidence="3">Leaf</tissue>
    </source>
</reference>
<dbReference type="CDD" id="cd00303">
    <property type="entry name" value="retropepsin_like"/>
    <property type="match status" value="1"/>
</dbReference>
<dbReference type="Gene3D" id="3.10.10.10">
    <property type="entry name" value="HIV Type 1 Reverse Transcriptase, subunit A, domain 1"/>
    <property type="match status" value="1"/>
</dbReference>
<comment type="caution">
    <text evidence="3">The sequence shown here is derived from an EMBL/GenBank/DDBJ whole genome shotgun (WGS) entry which is preliminary data.</text>
</comment>